<feature type="compositionally biased region" description="Basic and acidic residues" evidence="1">
    <location>
        <begin position="25"/>
        <end position="35"/>
    </location>
</feature>
<protein>
    <submittedName>
        <fullName evidence="2">Uncharacterized protein</fullName>
    </submittedName>
</protein>
<dbReference type="Proteomes" id="UP000214646">
    <property type="component" value="Unassembled WGS sequence"/>
</dbReference>
<dbReference type="EMBL" id="NIDE01000017">
    <property type="protein sequence ID" value="OWK35845.1"/>
    <property type="molecule type" value="Genomic_DNA"/>
</dbReference>
<reference evidence="3" key="1">
    <citation type="submission" date="2017-06" db="EMBL/GenBank/DDBJ databases">
        <title>Genome analysis of Fimbriiglobus ruber SP5, the first member of the order Planctomycetales with confirmed chitinolytic capability.</title>
        <authorList>
            <person name="Ravin N.V."/>
            <person name="Rakitin A.L."/>
            <person name="Ivanova A.A."/>
            <person name="Beletsky A.V."/>
            <person name="Kulichevskaya I.S."/>
            <person name="Mardanov A.V."/>
            <person name="Dedysh S.N."/>
        </authorList>
    </citation>
    <scope>NUCLEOTIDE SEQUENCE [LARGE SCALE GENOMIC DNA]</scope>
    <source>
        <strain evidence="3">SP5</strain>
    </source>
</reference>
<accession>A0A225DHK0</accession>
<evidence type="ECO:0000256" key="1">
    <source>
        <dbReference type="SAM" id="MobiDB-lite"/>
    </source>
</evidence>
<name>A0A225DHK0_9BACT</name>
<proteinExistence type="predicted"/>
<evidence type="ECO:0000313" key="3">
    <source>
        <dbReference type="Proteomes" id="UP000214646"/>
    </source>
</evidence>
<comment type="caution">
    <text evidence="2">The sequence shown here is derived from an EMBL/GenBank/DDBJ whole genome shotgun (WGS) entry which is preliminary data.</text>
</comment>
<sequence>MVLGLCPKPRWRDSVPPDLPTCSRSGDDPKADRPRTARGGLYCPGK</sequence>
<gene>
    <name evidence="2" type="ORF">FRUB_08408</name>
</gene>
<dbReference type="AlphaFoldDB" id="A0A225DHK0"/>
<feature type="region of interest" description="Disordered" evidence="1">
    <location>
        <begin position="14"/>
        <end position="46"/>
    </location>
</feature>
<evidence type="ECO:0000313" key="2">
    <source>
        <dbReference type="EMBL" id="OWK35845.1"/>
    </source>
</evidence>
<keyword evidence="3" id="KW-1185">Reference proteome</keyword>
<organism evidence="2 3">
    <name type="scientific">Fimbriiglobus ruber</name>
    <dbReference type="NCBI Taxonomy" id="1908690"/>
    <lineage>
        <taxon>Bacteria</taxon>
        <taxon>Pseudomonadati</taxon>
        <taxon>Planctomycetota</taxon>
        <taxon>Planctomycetia</taxon>
        <taxon>Gemmatales</taxon>
        <taxon>Gemmataceae</taxon>
        <taxon>Fimbriiglobus</taxon>
    </lineage>
</organism>